<name>A0A1I7YVH5_9BILA</name>
<proteinExistence type="predicted"/>
<evidence type="ECO:0000313" key="1">
    <source>
        <dbReference type="Proteomes" id="UP000095287"/>
    </source>
</evidence>
<reference evidence="2" key="1">
    <citation type="submission" date="2016-11" db="UniProtKB">
        <authorList>
            <consortium name="WormBaseParasite"/>
        </authorList>
    </citation>
    <scope>IDENTIFICATION</scope>
</reference>
<dbReference type="Proteomes" id="UP000095287">
    <property type="component" value="Unplaced"/>
</dbReference>
<dbReference type="AlphaFoldDB" id="A0A1I7YVH5"/>
<protein>
    <submittedName>
        <fullName evidence="2">Uncharacterized protein</fullName>
    </submittedName>
</protein>
<evidence type="ECO:0000313" key="2">
    <source>
        <dbReference type="WBParaSite" id="L893_g20256.t1"/>
    </source>
</evidence>
<sequence>MTQTIFHPGLIYTRTRCHRRAVSEAVSTSPRFVYPLTLVYFLLTDLVQRRPFFASHDSLPHAALELDAAGCTLPTAPSCASLFSEVIPVTLLGPPEDASESLMEVHTFDACGLPDTNTVAAD</sequence>
<dbReference type="WBParaSite" id="L893_g20256.t1">
    <property type="protein sequence ID" value="L893_g20256.t1"/>
    <property type="gene ID" value="L893_g20256"/>
</dbReference>
<organism evidence="1 2">
    <name type="scientific">Steinernema glaseri</name>
    <dbReference type="NCBI Taxonomy" id="37863"/>
    <lineage>
        <taxon>Eukaryota</taxon>
        <taxon>Metazoa</taxon>
        <taxon>Ecdysozoa</taxon>
        <taxon>Nematoda</taxon>
        <taxon>Chromadorea</taxon>
        <taxon>Rhabditida</taxon>
        <taxon>Tylenchina</taxon>
        <taxon>Panagrolaimomorpha</taxon>
        <taxon>Strongyloidoidea</taxon>
        <taxon>Steinernematidae</taxon>
        <taxon>Steinernema</taxon>
    </lineage>
</organism>
<accession>A0A1I7YVH5</accession>
<keyword evidence="1" id="KW-1185">Reference proteome</keyword>